<dbReference type="SUPFAM" id="SSF55797">
    <property type="entry name" value="PR-1-like"/>
    <property type="match status" value="1"/>
</dbReference>
<dbReference type="SMART" id="SM00198">
    <property type="entry name" value="SCP"/>
    <property type="match status" value="1"/>
</dbReference>
<accession>A0A0C2BTP2</accession>
<name>A0A0C2BTP2_9BILA</name>
<organism evidence="2 3">
    <name type="scientific">Ancylostoma duodenale</name>
    <dbReference type="NCBI Taxonomy" id="51022"/>
    <lineage>
        <taxon>Eukaryota</taxon>
        <taxon>Metazoa</taxon>
        <taxon>Ecdysozoa</taxon>
        <taxon>Nematoda</taxon>
        <taxon>Chromadorea</taxon>
        <taxon>Rhabditida</taxon>
        <taxon>Rhabditina</taxon>
        <taxon>Rhabditomorpha</taxon>
        <taxon>Strongyloidea</taxon>
        <taxon>Ancylostomatidae</taxon>
        <taxon>Ancylostomatinae</taxon>
        <taxon>Ancylostoma</taxon>
    </lineage>
</organism>
<dbReference type="OrthoDB" id="5849517at2759"/>
<dbReference type="InterPro" id="IPR014044">
    <property type="entry name" value="CAP_dom"/>
</dbReference>
<proteinExistence type="predicted"/>
<dbReference type="AlphaFoldDB" id="A0A0C2BTP2"/>
<dbReference type="Pfam" id="PF00188">
    <property type="entry name" value="CAP"/>
    <property type="match status" value="1"/>
</dbReference>
<dbReference type="CDD" id="cd05380">
    <property type="entry name" value="CAP_euk"/>
    <property type="match status" value="1"/>
</dbReference>
<evidence type="ECO:0000259" key="1">
    <source>
        <dbReference type="SMART" id="SM00198"/>
    </source>
</evidence>
<sequence>MHNYYRKLLASGWAKDPKSTGGYAPTAKKMLELVYDCATASGGDVNGANKTYNLIKDCPQDDPKATNGYSLNFKRFQTNPLSKQDALEQAIKEWWGELGAKSLGSDTTCHENSGITNFANMAFDKTEKVACAVQNCMKEGQTLVACQYNKEITNGEKIYETGDVCSGCTKLGKKCSNPRGLCV</sequence>
<reference evidence="2 3" key="1">
    <citation type="submission" date="2013-12" db="EMBL/GenBank/DDBJ databases">
        <title>Draft genome of the parsitic nematode Ancylostoma duodenale.</title>
        <authorList>
            <person name="Mitreva M."/>
        </authorList>
    </citation>
    <scope>NUCLEOTIDE SEQUENCE [LARGE SCALE GENOMIC DNA]</scope>
    <source>
        <strain evidence="2 3">Zhejiang</strain>
    </source>
</reference>
<dbReference type="InterPro" id="IPR035940">
    <property type="entry name" value="CAP_sf"/>
</dbReference>
<gene>
    <name evidence="2" type="ORF">ANCDUO_22649</name>
</gene>
<evidence type="ECO:0000313" key="2">
    <source>
        <dbReference type="EMBL" id="KIH47293.1"/>
    </source>
</evidence>
<keyword evidence="3" id="KW-1185">Reference proteome</keyword>
<protein>
    <submittedName>
        <fullName evidence="2">SCP-like protein</fullName>
    </submittedName>
</protein>
<evidence type="ECO:0000313" key="3">
    <source>
        <dbReference type="Proteomes" id="UP000054047"/>
    </source>
</evidence>
<dbReference type="Gene3D" id="3.40.33.10">
    <property type="entry name" value="CAP"/>
    <property type="match status" value="1"/>
</dbReference>
<feature type="domain" description="SCP" evidence="1">
    <location>
        <begin position="1"/>
        <end position="155"/>
    </location>
</feature>
<dbReference type="Proteomes" id="UP000054047">
    <property type="component" value="Unassembled WGS sequence"/>
</dbReference>
<dbReference type="EMBL" id="KN767913">
    <property type="protein sequence ID" value="KIH47293.1"/>
    <property type="molecule type" value="Genomic_DNA"/>
</dbReference>